<feature type="compositionally biased region" description="Low complexity" evidence="1">
    <location>
        <begin position="118"/>
        <end position="147"/>
    </location>
</feature>
<dbReference type="OrthoDB" id="6762708at2759"/>
<evidence type="ECO:0000256" key="1">
    <source>
        <dbReference type="SAM" id="MobiDB-lite"/>
    </source>
</evidence>
<evidence type="ECO:0000313" key="3">
    <source>
        <dbReference type="Proteomes" id="UP000708208"/>
    </source>
</evidence>
<comment type="caution">
    <text evidence="2">The sequence shown here is derived from an EMBL/GenBank/DDBJ whole genome shotgun (WGS) entry which is preliminary data.</text>
</comment>
<dbReference type="EMBL" id="CAJVCH010560911">
    <property type="protein sequence ID" value="CAG7831530.1"/>
    <property type="molecule type" value="Genomic_DNA"/>
</dbReference>
<feature type="compositionally biased region" description="Low complexity" evidence="1">
    <location>
        <begin position="263"/>
        <end position="300"/>
    </location>
</feature>
<feature type="region of interest" description="Disordered" evidence="1">
    <location>
        <begin position="259"/>
        <end position="300"/>
    </location>
</feature>
<reference evidence="2" key="1">
    <citation type="submission" date="2021-06" db="EMBL/GenBank/DDBJ databases">
        <authorList>
            <person name="Hodson N. C."/>
            <person name="Mongue J. A."/>
            <person name="Jaron S. K."/>
        </authorList>
    </citation>
    <scope>NUCLEOTIDE SEQUENCE</scope>
</reference>
<proteinExistence type="predicted"/>
<protein>
    <submittedName>
        <fullName evidence="2">Uncharacterized protein</fullName>
    </submittedName>
</protein>
<organism evidence="2 3">
    <name type="scientific">Allacma fusca</name>
    <dbReference type="NCBI Taxonomy" id="39272"/>
    <lineage>
        <taxon>Eukaryota</taxon>
        <taxon>Metazoa</taxon>
        <taxon>Ecdysozoa</taxon>
        <taxon>Arthropoda</taxon>
        <taxon>Hexapoda</taxon>
        <taxon>Collembola</taxon>
        <taxon>Symphypleona</taxon>
        <taxon>Sminthuridae</taxon>
        <taxon>Allacma</taxon>
    </lineage>
</organism>
<feature type="compositionally biased region" description="Basic and acidic residues" evidence="1">
    <location>
        <begin position="163"/>
        <end position="173"/>
    </location>
</feature>
<accession>A0A8J2M068</accession>
<sequence length="513" mass="57172">MVKKTFKLGGIPVTTENVRQAKPIGRGNSEGASYSRTLTLASPTPNERRELWKEWCVRWASMYVIYPADELINWLIARPVVAEAAAPPQPPFYPPTSVTSTFNPSRPFRQRSVISEKSTSTSTTTLTTTSTSSDTLPERLSQTTTTSSKKKPPAPEVVIQPPPRREKSKKKDAPSSPLPTRTLFTNPFKRDKIYPHESPLPGRKDLTRSNPRLTPTLAFTEPEQERHDTFVNYRERNTAGNLSRLKLQEKKVGFQEDYVGKLTPSGNTGSTGGPHSSNPFLFPKSESQSPVTLSSSSVGRSSAFNSKMNSILGGSVGSGGIPSSGSQGANLVTDASSLKDLLHPSLNETLKSHNALTFKLIRIGSCWGRTLSDQKQVMRGFPASVYISSVERRRSVDAEEVSLFQHISPFFFTDALSMRRRENEGEFEAGFAQDFRSPSTKHQDFTFAFSSIFSYVYYLFMTNLSSRSPFLLHPPQTLHPQSPKPRIFKRIPFVQSKVFVTRHGHANFLKMTK</sequence>
<name>A0A8J2M068_9HEXA</name>
<dbReference type="Proteomes" id="UP000708208">
    <property type="component" value="Unassembled WGS sequence"/>
</dbReference>
<dbReference type="AlphaFoldDB" id="A0A8J2M068"/>
<gene>
    <name evidence="2" type="ORF">AFUS01_LOCUS41271</name>
</gene>
<keyword evidence="3" id="KW-1185">Reference proteome</keyword>
<feature type="compositionally biased region" description="Polar residues" evidence="1">
    <location>
        <begin position="30"/>
        <end position="39"/>
    </location>
</feature>
<evidence type="ECO:0000313" key="2">
    <source>
        <dbReference type="EMBL" id="CAG7831530.1"/>
    </source>
</evidence>
<feature type="region of interest" description="Disordered" evidence="1">
    <location>
        <begin position="92"/>
        <end position="213"/>
    </location>
</feature>
<feature type="region of interest" description="Disordered" evidence="1">
    <location>
        <begin position="19"/>
        <end position="39"/>
    </location>
</feature>